<dbReference type="EMBL" id="SJPP01000001">
    <property type="protein sequence ID" value="TWU11336.1"/>
    <property type="molecule type" value="Genomic_DNA"/>
</dbReference>
<dbReference type="OrthoDB" id="264497at2"/>
<protein>
    <submittedName>
        <fullName evidence="1">Uncharacterized protein</fullName>
    </submittedName>
</protein>
<dbReference type="AlphaFoldDB" id="A0A5C6BJ10"/>
<dbReference type="RefSeq" id="WP_146368956.1">
    <property type="nucleotide sequence ID" value="NZ_SJPP01000001.1"/>
</dbReference>
<evidence type="ECO:0000313" key="2">
    <source>
        <dbReference type="Proteomes" id="UP000320735"/>
    </source>
</evidence>
<keyword evidence="2" id="KW-1185">Reference proteome</keyword>
<gene>
    <name evidence="1" type="ORF">CA54_01430</name>
</gene>
<reference evidence="1 2" key="1">
    <citation type="submission" date="2019-02" db="EMBL/GenBank/DDBJ databases">
        <title>Deep-cultivation of Planctomycetes and their phenomic and genomic characterization uncovers novel biology.</title>
        <authorList>
            <person name="Wiegand S."/>
            <person name="Jogler M."/>
            <person name="Boedeker C."/>
            <person name="Pinto D."/>
            <person name="Vollmers J."/>
            <person name="Rivas-Marin E."/>
            <person name="Kohn T."/>
            <person name="Peeters S.H."/>
            <person name="Heuer A."/>
            <person name="Rast P."/>
            <person name="Oberbeckmann S."/>
            <person name="Bunk B."/>
            <person name="Jeske O."/>
            <person name="Meyerdierks A."/>
            <person name="Storesund J.E."/>
            <person name="Kallscheuer N."/>
            <person name="Luecker S."/>
            <person name="Lage O.M."/>
            <person name="Pohl T."/>
            <person name="Merkel B.J."/>
            <person name="Hornburger P."/>
            <person name="Mueller R.-W."/>
            <person name="Bruemmer F."/>
            <person name="Labrenz M."/>
            <person name="Spormann A.M."/>
            <person name="Op Den Camp H."/>
            <person name="Overmann J."/>
            <person name="Amann R."/>
            <person name="Jetten M.S.M."/>
            <person name="Mascher T."/>
            <person name="Medema M.H."/>
            <person name="Devos D.P."/>
            <person name="Kaster A.-K."/>
            <person name="Ovreas L."/>
            <person name="Rohde M."/>
            <person name="Galperin M.Y."/>
            <person name="Jogler C."/>
        </authorList>
    </citation>
    <scope>NUCLEOTIDE SEQUENCE [LARGE SCALE GENOMIC DNA]</scope>
    <source>
        <strain evidence="1 2">CA54</strain>
    </source>
</reference>
<comment type="caution">
    <text evidence="1">The sequence shown here is derived from an EMBL/GenBank/DDBJ whole genome shotgun (WGS) entry which is preliminary data.</text>
</comment>
<accession>A0A5C6BJ10</accession>
<evidence type="ECO:0000313" key="1">
    <source>
        <dbReference type="EMBL" id="TWU11336.1"/>
    </source>
</evidence>
<proteinExistence type="predicted"/>
<sequence>MIGKANEATMRAFIDDLATICTSHIERLHCTTQMFAEKSCRLTLAISKKLANLEAAVAMCIANYNFCWRPRENGKSGRKRPTPVMQSRVADRLWKYEDLFNVAKG</sequence>
<organism evidence="1 2">
    <name type="scientific">Symmachiella macrocystis</name>
    <dbReference type="NCBI Taxonomy" id="2527985"/>
    <lineage>
        <taxon>Bacteria</taxon>
        <taxon>Pseudomonadati</taxon>
        <taxon>Planctomycetota</taxon>
        <taxon>Planctomycetia</taxon>
        <taxon>Planctomycetales</taxon>
        <taxon>Planctomycetaceae</taxon>
        <taxon>Symmachiella</taxon>
    </lineage>
</organism>
<name>A0A5C6BJ10_9PLAN</name>
<dbReference type="Proteomes" id="UP000320735">
    <property type="component" value="Unassembled WGS sequence"/>
</dbReference>